<protein>
    <submittedName>
        <fullName evidence="2">Uncharacterized protein</fullName>
    </submittedName>
</protein>
<feature type="region of interest" description="Disordered" evidence="1">
    <location>
        <begin position="87"/>
        <end position="106"/>
    </location>
</feature>
<organism evidence="2 3">
    <name type="scientific">Caerostris darwini</name>
    <dbReference type="NCBI Taxonomy" id="1538125"/>
    <lineage>
        <taxon>Eukaryota</taxon>
        <taxon>Metazoa</taxon>
        <taxon>Ecdysozoa</taxon>
        <taxon>Arthropoda</taxon>
        <taxon>Chelicerata</taxon>
        <taxon>Arachnida</taxon>
        <taxon>Araneae</taxon>
        <taxon>Araneomorphae</taxon>
        <taxon>Entelegynae</taxon>
        <taxon>Araneoidea</taxon>
        <taxon>Araneidae</taxon>
        <taxon>Caerostris</taxon>
    </lineage>
</organism>
<proteinExistence type="predicted"/>
<dbReference type="EMBL" id="BPLQ01009852">
    <property type="protein sequence ID" value="GIY46967.1"/>
    <property type="molecule type" value="Genomic_DNA"/>
</dbReference>
<reference evidence="2 3" key="1">
    <citation type="submission" date="2021-06" db="EMBL/GenBank/DDBJ databases">
        <title>Caerostris darwini draft genome.</title>
        <authorList>
            <person name="Kono N."/>
            <person name="Arakawa K."/>
        </authorList>
    </citation>
    <scope>NUCLEOTIDE SEQUENCE [LARGE SCALE GENOMIC DNA]</scope>
</reference>
<evidence type="ECO:0000313" key="2">
    <source>
        <dbReference type="EMBL" id="GIY46967.1"/>
    </source>
</evidence>
<name>A0AAV4TPU7_9ARAC</name>
<keyword evidence="3" id="KW-1185">Reference proteome</keyword>
<dbReference type="AlphaFoldDB" id="A0AAV4TPU7"/>
<comment type="caution">
    <text evidence="2">The sequence shown here is derived from an EMBL/GenBank/DDBJ whole genome shotgun (WGS) entry which is preliminary data.</text>
</comment>
<evidence type="ECO:0000313" key="3">
    <source>
        <dbReference type="Proteomes" id="UP001054837"/>
    </source>
</evidence>
<accession>A0AAV4TPU7</accession>
<sequence>MFRDLGGHLPSRPEWKAPLFPPSWSSRSPNRSLFNLLVYPSPPSASWSGARYCLGVEEEDAPCAEWVNRRCIRPPLSVSQIDFWSGKPPSPGKVGARIGSMPCSSK</sequence>
<gene>
    <name evidence="2" type="ORF">CDAR_238201</name>
</gene>
<dbReference type="Proteomes" id="UP001054837">
    <property type="component" value="Unassembled WGS sequence"/>
</dbReference>
<evidence type="ECO:0000256" key="1">
    <source>
        <dbReference type="SAM" id="MobiDB-lite"/>
    </source>
</evidence>